<proteinExistence type="predicted"/>
<dbReference type="EMBL" id="JAUJFL010000001">
    <property type="protein sequence ID" value="KAK2616155.1"/>
    <property type="molecule type" value="Genomic_DNA"/>
</dbReference>
<keyword evidence="4" id="KW-1185">Reference proteome</keyword>
<feature type="compositionally biased region" description="Low complexity" evidence="1">
    <location>
        <begin position="372"/>
        <end position="384"/>
    </location>
</feature>
<sequence length="404" mass="46079">MQDETARRGQRPNVTERAASDTATPVKKLSGIQLDGDIAKLIKDGPTRDRDKEKVNGSIYFYIVKPRSGEVRLLKIGRTEKHPNERRIQIKGICGHLEIEEHPRAVARDIAFYGFAERLIHKELSNYQYQWLCDCGTRHREYFQVSEDVAVKVFERWRDFCDQKPWDLSGKILPVWSQRLQNRARCRTAEHNFDHLEFARHWDTFTNPMSFERILSDLLRVLKLGFPERWRNIALAEFLTIVCFSGYSFLTKLWTVIVVSMVLIDTVFTEDMHFTARMSQLMGGGLQSLILGQTSPKDRKVVETKGLTPEANPGDVLYESSSRVEVHQLRRESAAATSQPLIDMTEPINDGDDLGSPESAANKDSPDKDARSSTSVDVTSTQSRVLKGKECLYPPFQQCADGPE</sequence>
<dbReference type="PANTHER" id="PTHR28094">
    <property type="entry name" value="MEIOTICALLY UP-REGULATED GENE 113 PROTEIN"/>
    <property type="match status" value="1"/>
</dbReference>
<feature type="region of interest" description="Disordered" evidence="1">
    <location>
        <begin position="332"/>
        <end position="384"/>
    </location>
</feature>
<dbReference type="Pfam" id="PF10544">
    <property type="entry name" value="T5orf172"/>
    <property type="match status" value="1"/>
</dbReference>
<protein>
    <recommendedName>
        <fullName evidence="2">Bacteriophage T5 Orf172 DNA-binding domain-containing protein</fullName>
    </recommendedName>
</protein>
<evidence type="ECO:0000313" key="3">
    <source>
        <dbReference type="EMBL" id="KAK2616155.1"/>
    </source>
</evidence>
<dbReference type="AlphaFoldDB" id="A0AAD9W9U4"/>
<dbReference type="Proteomes" id="UP001265746">
    <property type="component" value="Unassembled WGS sequence"/>
</dbReference>
<evidence type="ECO:0000256" key="1">
    <source>
        <dbReference type="SAM" id="MobiDB-lite"/>
    </source>
</evidence>
<dbReference type="InterPro" id="IPR053006">
    <property type="entry name" value="Meiosis_regulatory"/>
</dbReference>
<comment type="caution">
    <text evidence="3">The sequence shown here is derived from an EMBL/GenBank/DDBJ whole genome shotgun (WGS) entry which is preliminary data.</text>
</comment>
<dbReference type="SMART" id="SM00974">
    <property type="entry name" value="T5orf172"/>
    <property type="match status" value="1"/>
</dbReference>
<gene>
    <name evidence="3" type="ORF">N8I77_002862</name>
</gene>
<reference evidence="3" key="1">
    <citation type="submission" date="2023-06" db="EMBL/GenBank/DDBJ databases">
        <authorList>
            <person name="Noh H."/>
        </authorList>
    </citation>
    <scope>NUCLEOTIDE SEQUENCE</scope>
    <source>
        <strain evidence="3">DUCC20226</strain>
    </source>
</reference>
<evidence type="ECO:0000313" key="4">
    <source>
        <dbReference type="Proteomes" id="UP001265746"/>
    </source>
</evidence>
<dbReference type="PANTHER" id="PTHR28094:SF1">
    <property type="entry name" value="MEIOTICALLY UP-REGULATED GENE 113 PROTEIN"/>
    <property type="match status" value="1"/>
</dbReference>
<feature type="region of interest" description="Disordered" evidence="1">
    <location>
        <begin position="1"/>
        <end position="26"/>
    </location>
</feature>
<name>A0AAD9W9U4_PHOAM</name>
<accession>A0AAD9W9U4</accession>
<evidence type="ECO:0000259" key="2">
    <source>
        <dbReference type="SMART" id="SM00974"/>
    </source>
</evidence>
<organism evidence="3 4">
    <name type="scientific">Phomopsis amygdali</name>
    <name type="common">Fusicoccum amygdali</name>
    <dbReference type="NCBI Taxonomy" id="1214568"/>
    <lineage>
        <taxon>Eukaryota</taxon>
        <taxon>Fungi</taxon>
        <taxon>Dikarya</taxon>
        <taxon>Ascomycota</taxon>
        <taxon>Pezizomycotina</taxon>
        <taxon>Sordariomycetes</taxon>
        <taxon>Sordariomycetidae</taxon>
        <taxon>Diaporthales</taxon>
        <taxon>Diaporthaceae</taxon>
        <taxon>Diaporthe</taxon>
    </lineage>
</organism>
<feature type="domain" description="Bacteriophage T5 Orf172 DNA-binding" evidence="2">
    <location>
        <begin position="68"/>
        <end position="157"/>
    </location>
</feature>
<dbReference type="InterPro" id="IPR018306">
    <property type="entry name" value="Phage_T5_Orf172_DNA-bd"/>
</dbReference>